<dbReference type="EMBL" id="VUMX01000009">
    <property type="protein sequence ID" value="MST86912.1"/>
    <property type="molecule type" value="Genomic_DNA"/>
</dbReference>
<dbReference type="InterPro" id="IPR044742">
    <property type="entry name" value="DEAD/DEAH_RhlB"/>
</dbReference>
<name>A0A6A8MD38_9LACO</name>
<dbReference type="GO" id="GO:0003724">
    <property type="term" value="F:RNA helicase activity"/>
    <property type="evidence" value="ECO:0007669"/>
    <property type="project" value="TreeGrafter"/>
</dbReference>
<evidence type="ECO:0000313" key="9">
    <source>
        <dbReference type="Proteomes" id="UP000438120"/>
    </source>
</evidence>
<dbReference type="GO" id="GO:0005829">
    <property type="term" value="C:cytosol"/>
    <property type="evidence" value="ECO:0007669"/>
    <property type="project" value="TreeGrafter"/>
</dbReference>
<accession>A0A6A8MD38</accession>
<organism evidence="8 9">
    <name type="scientific">Lactobacillus porci</name>
    <dbReference type="NCBI Taxonomy" id="2012477"/>
    <lineage>
        <taxon>Bacteria</taxon>
        <taxon>Bacillati</taxon>
        <taxon>Bacillota</taxon>
        <taxon>Bacilli</taxon>
        <taxon>Lactobacillales</taxon>
        <taxon>Lactobacillaceae</taxon>
        <taxon>Lactobacillus</taxon>
    </lineage>
</organism>
<comment type="caution">
    <text evidence="8">The sequence shown here is derived from an EMBL/GenBank/DDBJ whole genome shotgun (WGS) entry which is preliminary data.</text>
</comment>
<keyword evidence="2" id="KW-0378">Hydrolase</keyword>
<gene>
    <name evidence="8" type="ORF">FYJ62_04500</name>
</gene>
<evidence type="ECO:0000256" key="5">
    <source>
        <dbReference type="SAM" id="MobiDB-lite"/>
    </source>
</evidence>
<evidence type="ECO:0000313" key="8">
    <source>
        <dbReference type="EMBL" id="MST86912.1"/>
    </source>
</evidence>
<dbReference type="GO" id="GO:0009409">
    <property type="term" value="P:response to cold"/>
    <property type="evidence" value="ECO:0007669"/>
    <property type="project" value="TreeGrafter"/>
</dbReference>
<feature type="compositionally biased region" description="Basic residues" evidence="5">
    <location>
        <begin position="438"/>
        <end position="454"/>
    </location>
</feature>
<dbReference type="Pfam" id="PF00270">
    <property type="entry name" value="DEAD"/>
    <property type="match status" value="1"/>
</dbReference>
<feature type="domain" description="Helicase ATP-binding" evidence="6">
    <location>
        <begin position="34"/>
        <end position="207"/>
    </location>
</feature>
<dbReference type="CDD" id="cd00268">
    <property type="entry name" value="DEADc"/>
    <property type="match status" value="1"/>
</dbReference>
<evidence type="ECO:0000256" key="3">
    <source>
        <dbReference type="ARBA" id="ARBA00022806"/>
    </source>
</evidence>
<dbReference type="InterPro" id="IPR014001">
    <property type="entry name" value="Helicase_ATP-bd"/>
</dbReference>
<dbReference type="GO" id="GO:0005840">
    <property type="term" value="C:ribosome"/>
    <property type="evidence" value="ECO:0007669"/>
    <property type="project" value="TreeGrafter"/>
</dbReference>
<keyword evidence="4" id="KW-0067">ATP-binding</keyword>
<sequence length="454" mass="51157">MTNIFEDTRLRPELRAGLAKIGFKKATKVQSAVIPVMLDHQSVIVQAATGSGKTHAYLLPLLNDIDPADQCVQAIVTAPSRELADQLYQVARQLRDASGLAISIAHLAGGSDRDRQIAKFAQNKPQLIVATPGRLLDFADKKILVLDRVKNFVIDEADMTLDMGFLSDVDKVAARLPKDVVMSAFSATIPVKLANFLRKYMAKPQEIVIDNPAVIAPTIKNDLLDIGSKDRKKIVYQLLTMGQPYLALVFANTKQKVDELAAYLSEKGLRVAKIHGGITERERKRTLREVRNGQFQYLVASDLAARGIDIDGVSLVINYEIPKDLEFMIHRIGRTGRNGLPGHAVTLIREEEMDRVAGLEKMGVHFDFVEIKGGELTARSHYRRRDNRKSAKTRTVNAQTKGIVAKAKRKKKPGYKKKIKRAIQEDNRQQRKLEQRHEMRHQKRLRKRKREQGR</sequence>
<evidence type="ECO:0000259" key="6">
    <source>
        <dbReference type="PROSITE" id="PS51192"/>
    </source>
</evidence>
<proteinExistence type="predicted"/>
<protein>
    <submittedName>
        <fullName evidence="8">DEAD/DEAH box helicase</fullName>
    </submittedName>
</protein>
<dbReference type="AlphaFoldDB" id="A0A6A8MD38"/>
<dbReference type="InterPro" id="IPR050547">
    <property type="entry name" value="DEAD_box_RNA_helicases"/>
</dbReference>
<dbReference type="PANTHER" id="PTHR47963:SF1">
    <property type="entry name" value="DEAD-BOX ATP-DEPENDENT RNA HELICASE CSHB"/>
    <property type="match status" value="1"/>
</dbReference>
<dbReference type="RefSeq" id="WP_154548156.1">
    <property type="nucleotide sequence ID" value="NZ_VUMX01000009.1"/>
</dbReference>
<feature type="compositionally biased region" description="Basic residues" evidence="5">
    <location>
        <begin position="383"/>
        <end position="392"/>
    </location>
</feature>
<dbReference type="PANTHER" id="PTHR47963">
    <property type="entry name" value="DEAD-BOX ATP-DEPENDENT RNA HELICASE 47, MITOCHONDRIAL"/>
    <property type="match status" value="1"/>
</dbReference>
<keyword evidence="3 8" id="KW-0347">Helicase</keyword>
<evidence type="ECO:0000256" key="2">
    <source>
        <dbReference type="ARBA" id="ARBA00022801"/>
    </source>
</evidence>
<dbReference type="Pfam" id="PF00271">
    <property type="entry name" value="Helicase_C"/>
    <property type="match status" value="1"/>
</dbReference>
<dbReference type="GO" id="GO:0033592">
    <property type="term" value="F:RNA strand annealing activity"/>
    <property type="evidence" value="ECO:0007669"/>
    <property type="project" value="TreeGrafter"/>
</dbReference>
<reference evidence="8 9" key="1">
    <citation type="submission" date="2019-08" db="EMBL/GenBank/DDBJ databases">
        <title>In-depth cultivation of the pig gut microbiome towards novel bacterial diversity and tailored functional studies.</title>
        <authorList>
            <person name="Wylensek D."/>
            <person name="Hitch T.C.A."/>
            <person name="Clavel T."/>
        </authorList>
    </citation>
    <scope>NUCLEOTIDE SEQUENCE [LARGE SCALE GENOMIC DNA]</scope>
    <source>
        <strain evidence="8 9">Bifido-178-WT-2B</strain>
    </source>
</reference>
<feature type="compositionally biased region" description="Basic residues" evidence="5">
    <location>
        <begin position="406"/>
        <end position="421"/>
    </location>
</feature>
<keyword evidence="9" id="KW-1185">Reference proteome</keyword>
<dbReference type="InterPro" id="IPR027417">
    <property type="entry name" value="P-loop_NTPase"/>
</dbReference>
<dbReference type="Gene3D" id="3.40.50.300">
    <property type="entry name" value="P-loop containing nucleotide triphosphate hydrolases"/>
    <property type="match status" value="2"/>
</dbReference>
<dbReference type="Proteomes" id="UP000438120">
    <property type="component" value="Unassembled WGS sequence"/>
</dbReference>
<dbReference type="OrthoDB" id="9805696at2"/>
<dbReference type="GO" id="GO:0005524">
    <property type="term" value="F:ATP binding"/>
    <property type="evidence" value="ECO:0007669"/>
    <property type="project" value="UniProtKB-KW"/>
</dbReference>
<dbReference type="CDD" id="cd18787">
    <property type="entry name" value="SF2_C_DEAD"/>
    <property type="match status" value="1"/>
</dbReference>
<dbReference type="GO" id="GO:0016787">
    <property type="term" value="F:hydrolase activity"/>
    <property type="evidence" value="ECO:0007669"/>
    <property type="project" value="UniProtKB-KW"/>
</dbReference>
<evidence type="ECO:0000256" key="4">
    <source>
        <dbReference type="ARBA" id="ARBA00022840"/>
    </source>
</evidence>
<evidence type="ECO:0000259" key="7">
    <source>
        <dbReference type="PROSITE" id="PS51194"/>
    </source>
</evidence>
<dbReference type="SUPFAM" id="SSF52540">
    <property type="entry name" value="P-loop containing nucleoside triphosphate hydrolases"/>
    <property type="match status" value="1"/>
</dbReference>
<dbReference type="PROSITE" id="PS51194">
    <property type="entry name" value="HELICASE_CTER"/>
    <property type="match status" value="1"/>
</dbReference>
<dbReference type="InterPro" id="IPR001650">
    <property type="entry name" value="Helicase_C-like"/>
</dbReference>
<evidence type="ECO:0000256" key="1">
    <source>
        <dbReference type="ARBA" id="ARBA00022741"/>
    </source>
</evidence>
<dbReference type="SMART" id="SM00487">
    <property type="entry name" value="DEXDc"/>
    <property type="match status" value="1"/>
</dbReference>
<feature type="region of interest" description="Disordered" evidence="5">
    <location>
        <begin position="383"/>
        <end position="454"/>
    </location>
</feature>
<dbReference type="PROSITE" id="PS51192">
    <property type="entry name" value="HELICASE_ATP_BIND_1"/>
    <property type="match status" value="1"/>
</dbReference>
<feature type="compositionally biased region" description="Basic and acidic residues" evidence="5">
    <location>
        <begin position="422"/>
        <end position="437"/>
    </location>
</feature>
<feature type="domain" description="Helicase C-terminal" evidence="7">
    <location>
        <begin position="234"/>
        <end position="377"/>
    </location>
</feature>
<dbReference type="InterPro" id="IPR011545">
    <property type="entry name" value="DEAD/DEAH_box_helicase_dom"/>
</dbReference>
<dbReference type="SMART" id="SM00490">
    <property type="entry name" value="HELICc"/>
    <property type="match status" value="1"/>
</dbReference>
<keyword evidence="1" id="KW-0547">Nucleotide-binding</keyword>